<reference evidence="4" key="1">
    <citation type="submission" date="2016-12" db="EMBL/GenBank/DDBJ databases">
        <authorList>
            <person name="Gulvik C.A."/>
        </authorList>
    </citation>
    <scope>NUCLEOTIDE SEQUENCE [LARGE SCALE GENOMIC DNA]</scope>
    <source>
        <strain evidence="4">NED12-00049-6B</strain>
    </source>
</reference>
<protein>
    <submittedName>
        <fullName evidence="3">Peptidase</fullName>
    </submittedName>
</protein>
<keyword evidence="1" id="KW-1133">Transmembrane helix</keyword>
<evidence type="ECO:0000313" key="4">
    <source>
        <dbReference type="Proteomes" id="UP000186890"/>
    </source>
</evidence>
<evidence type="ECO:0000256" key="1">
    <source>
        <dbReference type="SAM" id="Phobius"/>
    </source>
</evidence>
<accession>A0A1Q8E848</accession>
<dbReference type="Pfam" id="PF17881">
    <property type="entry name" value="TseB"/>
    <property type="match status" value="1"/>
</dbReference>
<organism evidence="3 4">
    <name type="scientific">Streptococcus cuniculi</name>
    <dbReference type="NCBI Taxonomy" id="1432788"/>
    <lineage>
        <taxon>Bacteria</taxon>
        <taxon>Bacillati</taxon>
        <taxon>Bacillota</taxon>
        <taxon>Bacilli</taxon>
        <taxon>Lactobacillales</taxon>
        <taxon>Streptococcaceae</taxon>
        <taxon>Streptococcus</taxon>
    </lineage>
</organism>
<dbReference type="Proteomes" id="UP000186890">
    <property type="component" value="Unassembled WGS sequence"/>
</dbReference>
<dbReference type="SUPFAM" id="SSF54403">
    <property type="entry name" value="Cystatin/monellin"/>
    <property type="match status" value="2"/>
</dbReference>
<gene>
    <name evidence="3" type="ORF">BU202_05790</name>
</gene>
<dbReference type="InterPro" id="IPR046350">
    <property type="entry name" value="Cystatin_sf"/>
</dbReference>
<keyword evidence="1" id="KW-0812">Transmembrane</keyword>
<keyword evidence="1" id="KW-0472">Membrane</keyword>
<feature type="transmembrane region" description="Helical" evidence="1">
    <location>
        <begin position="6"/>
        <end position="26"/>
    </location>
</feature>
<keyword evidence="4" id="KW-1185">Reference proteome</keyword>
<evidence type="ECO:0000259" key="2">
    <source>
        <dbReference type="Pfam" id="PF17881"/>
    </source>
</evidence>
<proteinExistence type="predicted"/>
<feature type="domain" description="Cell wall elongation regulator TseB-like" evidence="2">
    <location>
        <begin position="39"/>
        <end position="83"/>
    </location>
</feature>
<dbReference type="OrthoDB" id="2242521at2"/>
<sequence>MTLGKQSLIGVFVLVSVIVFSILYILEVSARPFLQGQEQAEQVATQYAGVTSISKVARYNGEKSYYSVAGKNQADEDVLVLIPEESSEILVYKVAEGISQEEAKTIAKENGAGEISKVTFGYFKNQPIWEVKSGQTYYAIAFEGGKLLSKEGI</sequence>
<comment type="caution">
    <text evidence="3">The sequence shown here is derived from an EMBL/GenBank/DDBJ whole genome shotgun (WGS) entry which is preliminary data.</text>
</comment>
<dbReference type="InterPro" id="IPR041401">
    <property type="entry name" value="TseB-like_dom"/>
</dbReference>
<dbReference type="AlphaFoldDB" id="A0A1Q8E848"/>
<evidence type="ECO:0000313" key="3">
    <source>
        <dbReference type="EMBL" id="OLF47970.1"/>
    </source>
</evidence>
<name>A0A1Q8E848_9STRE</name>
<dbReference type="Gene3D" id="3.10.450.40">
    <property type="match status" value="2"/>
</dbReference>
<dbReference type="EMBL" id="MSJM01000004">
    <property type="protein sequence ID" value="OLF47970.1"/>
    <property type="molecule type" value="Genomic_DNA"/>
</dbReference>